<sequence length="327" mass="36931">MLLSNMKYAYRILVVFLLVQLGIGKELVFAQKLDSSFAYMADPTMFYENGVYYLSGTYDVDSKSGIRIYYSKSIHSFSKPKTVLALKKGDAYGTSGFWAPQILKSHKEYSMLYVANEHIAIAHSSNILGPYKGLNIPLIQDRKSIDPYVFEDDDGSKYLFHVEFSGGNKIYVARLKEDLSAIVPASDSLCLSAEEAWETKMDKVVEGPTVFKHGGWYYLLYSANHFKSKHYAVGYAVSKTINGPWLKYKGNPVLSLEGTNASGSGHGDIVSGKSHNLYYVFHTHNSDTLIGPRKTAITKIYFKRSKEKGPDELYMDQKNFHYLKMNQ</sequence>
<reference evidence="9 10" key="1">
    <citation type="submission" date="2017-11" db="EMBL/GenBank/DDBJ databases">
        <title>Infants hospitalized years apart are colonized by the same room-sourced microbial strains.</title>
        <authorList>
            <person name="Brooks B."/>
            <person name="Olm M.R."/>
            <person name="Firek B.A."/>
            <person name="Baker R."/>
            <person name="Thomas B.C."/>
            <person name="Morowitz M.J."/>
            <person name="Banfield J.F."/>
        </authorList>
    </citation>
    <scope>NUCLEOTIDE SEQUENCE [LARGE SCALE GENOMIC DNA]</scope>
    <source>
        <strain evidence="9">S2_009_000_R2_76</strain>
    </source>
</reference>
<evidence type="ECO:0000256" key="5">
    <source>
        <dbReference type="ARBA" id="ARBA00023295"/>
    </source>
</evidence>
<organism evidence="9 10">
    <name type="scientific">Pseudopedobacter saltans</name>
    <dbReference type="NCBI Taxonomy" id="151895"/>
    <lineage>
        <taxon>Bacteria</taxon>
        <taxon>Pseudomonadati</taxon>
        <taxon>Bacteroidota</taxon>
        <taxon>Sphingobacteriia</taxon>
        <taxon>Sphingobacteriales</taxon>
        <taxon>Sphingobacteriaceae</taxon>
        <taxon>Pseudopedobacter</taxon>
    </lineage>
</organism>
<feature type="active site" description="Proton donor" evidence="6">
    <location>
        <position position="206"/>
    </location>
</feature>
<comment type="similarity">
    <text evidence="1 8">Belongs to the glycosyl hydrolase 43 family.</text>
</comment>
<dbReference type="PANTHER" id="PTHR43772:SF2">
    <property type="entry name" value="PUTATIVE (AFU_ORTHOLOGUE AFUA_2G04480)-RELATED"/>
    <property type="match status" value="1"/>
</dbReference>
<dbReference type="CDD" id="cd08991">
    <property type="entry name" value="GH43_HoAraf43-like"/>
    <property type="match status" value="1"/>
</dbReference>
<dbReference type="InterPro" id="IPR052176">
    <property type="entry name" value="Glycosyl_Hydrlase_43_Enz"/>
</dbReference>
<feature type="active site" description="Proton acceptor" evidence="6">
    <location>
        <position position="42"/>
    </location>
</feature>
<dbReference type="EMBL" id="QFOI01000193">
    <property type="protein sequence ID" value="PZP47384.1"/>
    <property type="molecule type" value="Genomic_DNA"/>
</dbReference>
<evidence type="ECO:0000256" key="6">
    <source>
        <dbReference type="PIRSR" id="PIRSR606710-1"/>
    </source>
</evidence>
<dbReference type="Proteomes" id="UP000249645">
    <property type="component" value="Unassembled WGS sequence"/>
</dbReference>
<evidence type="ECO:0000256" key="3">
    <source>
        <dbReference type="ARBA" id="ARBA00022801"/>
    </source>
</evidence>
<keyword evidence="2" id="KW-0624">Polysaccharide degradation</keyword>
<feature type="site" description="Important for catalytic activity, responsible for pKa modulation of the active site Glu and correct orientation of both the proton donor and substrate" evidence="7">
    <location>
        <position position="146"/>
    </location>
</feature>
<evidence type="ECO:0000256" key="2">
    <source>
        <dbReference type="ARBA" id="ARBA00022651"/>
    </source>
</evidence>
<dbReference type="InterPro" id="IPR023296">
    <property type="entry name" value="Glyco_hydro_beta-prop_sf"/>
</dbReference>
<evidence type="ECO:0000313" key="10">
    <source>
        <dbReference type="Proteomes" id="UP000249645"/>
    </source>
</evidence>
<name>A0A2W5EZL4_9SPHI</name>
<evidence type="ECO:0000313" key="9">
    <source>
        <dbReference type="EMBL" id="PZP47384.1"/>
    </source>
</evidence>
<proteinExistence type="inferred from homology"/>
<dbReference type="Gene3D" id="2.115.10.20">
    <property type="entry name" value="Glycosyl hydrolase domain, family 43"/>
    <property type="match status" value="1"/>
</dbReference>
<dbReference type="Pfam" id="PF04616">
    <property type="entry name" value="Glyco_hydro_43"/>
    <property type="match status" value="1"/>
</dbReference>
<comment type="caution">
    <text evidence="9">The sequence shown here is derived from an EMBL/GenBank/DDBJ whole genome shotgun (WGS) entry which is preliminary data.</text>
</comment>
<evidence type="ECO:0000256" key="8">
    <source>
        <dbReference type="RuleBase" id="RU361187"/>
    </source>
</evidence>
<keyword evidence="4" id="KW-0119">Carbohydrate metabolism</keyword>
<dbReference type="AlphaFoldDB" id="A0A2W5EZL4"/>
<dbReference type="InterPro" id="IPR006710">
    <property type="entry name" value="Glyco_hydro_43"/>
</dbReference>
<keyword evidence="5 8" id="KW-0326">Glycosidase</keyword>
<dbReference type="GO" id="GO:0045493">
    <property type="term" value="P:xylan catabolic process"/>
    <property type="evidence" value="ECO:0007669"/>
    <property type="project" value="UniProtKB-KW"/>
</dbReference>
<gene>
    <name evidence="9" type="ORF">DI598_11005</name>
</gene>
<protein>
    <submittedName>
        <fullName evidence="9">Beta-xylosidase</fullName>
    </submittedName>
</protein>
<dbReference type="GO" id="GO:0004553">
    <property type="term" value="F:hydrolase activity, hydrolyzing O-glycosyl compounds"/>
    <property type="evidence" value="ECO:0007669"/>
    <property type="project" value="InterPro"/>
</dbReference>
<dbReference type="PANTHER" id="PTHR43772">
    <property type="entry name" value="ENDO-1,4-BETA-XYLANASE"/>
    <property type="match status" value="1"/>
</dbReference>
<dbReference type="SUPFAM" id="SSF75005">
    <property type="entry name" value="Arabinanase/levansucrase/invertase"/>
    <property type="match status" value="1"/>
</dbReference>
<evidence type="ECO:0000256" key="4">
    <source>
        <dbReference type="ARBA" id="ARBA00023277"/>
    </source>
</evidence>
<keyword evidence="2" id="KW-0858">Xylan degradation</keyword>
<keyword evidence="3 8" id="KW-0378">Hydrolase</keyword>
<accession>A0A2W5EZL4</accession>
<evidence type="ECO:0000256" key="7">
    <source>
        <dbReference type="PIRSR" id="PIRSR606710-2"/>
    </source>
</evidence>
<evidence type="ECO:0000256" key="1">
    <source>
        <dbReference type="ARBA" id="ARBA00009865"/>
    </source>
</evidence>